<sequence length="201" mass="23752">MAFMKKKKKEPQPWRKNILAHHNHTPTRADRAEFPEKVVKELIEEAGGKCQCGCGRPDEETHHVMPRGRNGRGVKTNGMRLNKICHRRIQTSEKELQHWILIYRTRHGNYFWYDEEDWEQHRRKQAEQKRVEIEKRLKLERVEPILEMMSTAAGRGLRAKERRLIESIAEKDTATFAKLIRDVVSSSTVQDKPFGYGFFDD</sequence>
<evidence type="ECO:0000256" key="1">
    <source>
        <dbReference type="SAM" id="MobiDB-lite"/>
    </source>
</evidence>
<reference evidence="2 3" key="1">
    <citation type="submission" date="2022-05" db="EMBL/GenBank/DDBJ databases">
        <title>Genome Sequencing of Bee-Associated Microbes.</title>
        <authorList>
            <person name="Dunlap C."/>
        </authorList>
    </citation>
    <scope>NUCLEOTIDE SEQUENCE [LARGE SCALE GENOMIC DNA]</scope>
    <source>
        <strain evidence="2 3">NRRL B-04010</strain>
    </source>
</reference>
<dbReference type="Proteomes" id="UP001527181">
    <property type="component" value="Unassembled WGS sequence"/>
</dbReference>
<keyword evidence="2" id="KW-0255">Endonuclease</keyword>
<organism evidence="2 3">
    <name type="scientific">Paenibacillus alvei</name>
    <name type="common">Bacillus alvei</name>
    <dbReference type="NCBI Taxonomy" id="44250"/>
    <lineage>
        <taxon>Bacteria</taxon>
        <taxon>Bacillati</taxon>
        <taxon>Bacillota</taxon>
        <taxon>Bacilli</taxon>
        <taxon>Bacillales</taxon>
        <taxon>Paenibacillaceae</taxon>
        <taxon>Paenibacillus</taxon>
    </lineage>
</organism>
<dbReference type="RefSeq" id="WP_268598974.1">
    <property type="nucleotide sequence ID" value="NZ_JAMDNP010000126.1"/>
</dbReference>
<dbReference type="EMBL" id="JAMDNP010000126">
    <property type="protein sequence ID" value="MCY9764830.1"/>
    <property type="molecule type" value="Genomic_DNA"/>
</dbReference>
<protein>
    <submittedName>
        <fullName evidence="2">HNH endonuclease</fullName>
    </submittedName>
</protein>
<keyword evidence="2" id="KW-0378">Hydrolase</keyword>
<feature type="region of interest" description="Disordered" evidence="1">
    <location>
        <begin position="1"/>
        <end position="33"/>
    </location>
</feature>
<evidence type="ECO:0000313" key="2">
    <source>
        <dbReference type="EMBL" id="MCY9764830.1"/>
    </source>
</evidence>
<proteinExistence type="predicted"/>
<keyword evidence="2" id="KW-0540">Nuclease</keyword>
<name>A0ABT4H764_PAEAL</name>
<evidence type="ECO:0000313" key="3">
    <source>
        <dbReference type="Proteomes" id="UP001527181"/>
    </source>
</evidence>
<dbReference type="GO" id="GO:0004519">
    <property type="term" value="F:endonuclease activity"/>
    <property type="evidence" value="ECO:0007669"/>
    <property type="project" value="UniProtKB-KW"/>
</dbReference>
<keyword evidence="3" id="KW-1185">Reference proteome</keyword>
<accession>A0ABT4H764</accession>
<gene>
    <name evidence="2" type="ORF">M5X12_30515</name>
</gene>
<comment type="caution">
    <text evidence="2">The sequence shown here is derived from an EMBL/GenBank/DDBJ whole genome shotgun (WGS) entry which is preliminary data.</text>
</comment>